<evidence type="ECO:0000256" key="5">
    <source>
        <dbReference type="SAM" id="Phobius"/>
    </source>
</evidence>
<proteinExistence type="predicted"/>
<dbReference type="InterPro" id="IPR050186">
    <property type="entry name" value="TPT_transporter"/>
</dbReference>
<evidence type="ECO:0000256" key="1">
    <source>
        <dbReference type="ARBA" id="ARBA00004141"/>
    </source>
</evidence>
<feature type="transmembrane region" description="Helical" evidence="5">
    <location>
        <begin position="36"/>
        <end position="55"/>
    </location>
</feature>
<feature type="transmembrane region" description="Helical" evidence="5">
    <location>
        <begin position="246"/>
        <end position="265"/>
    </location>
</feature>
<dbReference type="Proteomes" id="UP000694865">
    <property type="component" value="Unplaced"/>
</dbReference>
<evidence type="ECO:0000313" key="6">
    <source>
        <dbReference type="Proteomes" id="UP000694865"/>
    </source>
</evidence>
<feature type="transmembrane region" description="Helical" evidence="5">
    <location>
        <begin position="150"/>
        <end position="170"/>
    </location>
</feature>
<feature type="transmembrane region" description="Helical" evidence="5">
    <location>
        <begin position="182"/>
        <end position="205"/>
    </location>
</feature>
<evidence type="ECO:0000313" key="7">
    <source>
        <dbReference type="RefSeq" id="XP_002736236.1"/>
    </source>
</evidence>
<evidence type="ECO:0000256" key="4">
    <source>
        <dbReference type="ARBA" id="ARBA00023136"/>
    </source>
</evidence>
<dbReference type="GeneID" id="100376729"/>
<dbReference type="RefSeq" id="XP_002736236.1">
    <property type="nucleotide sequence ID" value="XM_002736190.2"/>
</dbReference>
<keyword evidence="6" id="KW-1185">Reference proteome</keyword>
<feature type="transmembrane region" description="Helical" evidence="5">
    <location>
        <begin position="91"/>
        <end position="114"/>
    </location>
</feature>
<dbReference type="PANTHER" id="PTHR11132">
    <property type="entry name" value="SOLUTE CARRIER FAMILY 35"/>
    <property type="match status" value="1"/>
</dbReference>
<feature type="transmembrane region" description="Helical" evidence="5">
    <location>
        <begin position="67"/>
        <end position="85"/>
    </location>
</feature>
<sequence>MKSWWIISAFVVLYIATHFTNKYVLSVLQFTYPTIFQGWQTLIGFLILTTAGQCLSMDTGNVTRSTVIDWWIGGMLFIGTIYAGSRALSRLSIPIFIILQNSGHIIVAILEWAVQGKIPSFDIQISLLWLLVSGLLVWQNDPMFDSDGYFWMAAHVIFNSFYSSFSANFGKSAKFSEINKLYHNYLLSVVVLIPSIVILGDAFYAKNFPFWFYYKFHVGCILSGLFGTFLNLSSIRLTERLSCGQFAWISFAARVMLVAASFFFFQQHFTPSFVTCLLSGTGSDLSFVYAKYVLRDEKSTTQLLPVATTTKTTEAEPI</sequence>
<keyword evidence="4 5" id="KW-0472">Membrane</keyword>
<reference evidence="7" key="1">
    <citation type="submission" date="2025-08" db="UniProtKB">
        <authorList>
            <consortium name="RefSeq"/>
        </authorList>
    </citation>
    <scope>IDENTIFICATION</scope>
    <source>
        <tissue evidence="7">Testes</tissue>
    </source>
</reference>
<comment type="subcellular location">
    <subcellularLocation>
        <location evidence="1">Membrane</location>
        <topology evidence="1">Multi-pass membrane protein</topology>
    </subcellularLocation>
</comment>
<accession>A0ABM0GS97</accession>
<protein>
    <submittedName>
        <fullName evidence="7">Transmembrane protein 241-like</fullName>
    </submittedName>
</protein>
<keyword evidence="2 5" id="KW-0812">Transmembrane</keyword>
<evidence type="ECO:0000256" key="3">
    <source>
        <dbReference type="ARBA" id="ARBA00022989"/>
    </source>
</evidence>
<gene>
    <name evidence="7" type="primary">LOC100376729</name>
</gene>
<name>A0ABM0GS97_SACKO</name>
<evidence type="ECO:0000256" key="2">
    <source>
        <dbReference type="ARBA" id="ARBA00022692"/>
    </source>
</evidence>
<feature type="transmembrane region" description="Helical" evidence="5">
    <location>
        <begin position="211"/>
        <end position="234"/>
    </location>
</feature>
<keyword evidence="3 5" id="KW-1133">Transmembrane helix</keyword>
<organism evidence="6 7">
    <name type="scientific">Saccoglossus kowalevskii</name>
    <name type="common">Acorn worm</name>
    <dbReference type="NCBI Taxonomy" id="10224"/>
    <lineage>
        <taxon>Eukaryota</taxon>
        <taxon>Metazoa</taxon>
        <taxon>Hemichordata</taxon>
        <taxon>Enteropneusta</taxon>
        <taxon>Harrimaniidae</taxon>
        <taxon>Saccoglossus</taxon>
    </lineage>
</organism>